<name>A0A1H7GP85_9HYPH</name>
<dbReference type="InterPro" id="IPR022877">
    <property type="entry name" value="UPF0173"/>
</dbReference>
<evidence type="ECO:0000256" key="2">
    <source>
        <dbReference type="HAMAP-Rule" id="MF_00457"/>
    </source>
</evidence>
<keyword evidence="1 2" id="KW-0378">Hydrolase</keyword>
<evidence type="ECO:0000313" key="4">
    <source>
        <dbReference type="EMBL" id="SEK38782.1"/>
    </source>
</evidence>
<gene>
    <name evidence="4" type="ORF">SAMN04515666_101390</name>
</gene>
<dbReference type="SMART" id="SM00849">
    <property type="entry name" value="Lactamase_B"/>
    <property type="match status" value="1"/>
</dbReference>
<dbReference type="RefSeq" id="WP_091829246.1">
    <property type="nucleotide sequence ID" value="NZ_FOAN01000001.1"/>
</dbReference>
<dbReference type="SUPFAM" id="SSF56281">
    <property type="entry name" value="Metallo-hydrolase/oxidoreductase"/>
    <property type="match status" value="1"/>
</dbReference>
<protein>
    <recommendedName>
        <fullName evidence="2">UPF0173 metal-dependent hydrolase SAMN04515666_101390</fullName>
    </recommendedName>
</protein>
<dbReference type="PANTHER" id="PTHR43546:SF3">
    <property type="entry name" value="UPF0173 METAL-DEPENDENT HYDROLASE MJ1163"/>
    <property type="match status" value="1"/>
</dbReference>
<proteinExistence type="inferred from homology"/>
<dbReference type="OrthoDB" id="9789133at2"/>
<accession>A0A1H7GP85</accession>
<dbReference type="HAMAP" id="MF_00457">
    <property type="entry name" value="UPF0173"/>
    <property type="match status" value="1"/>
</dbReference>
<reference evidence="5" key="1">
    <citation type="submission" date="2016-10" db="EMBL/GenBank/DDBJ databases">
        <authorList>
            <person name="Varghese N."/>
            <person name="Submissions S."/>
        </authorList>
    </citation>
    <scope>NUCLEOTIDE SEQUENCE [LARGE SCALE GENOMIC DNA]</scope>
    <source>
        <strain evidence="5">LMG 26383,CCUG 61248,R- 45681</strain>
    </source>
</reference>
<evidence type="ECO:0000259" key="3">
    <source>
        <dbReference type="SMART" id="SM00849"/>
    </source>
</evidence>
<dbReference type="EMBL" id="FOAN01000001">
    <property type="protein sequence ID" value="SEK38782.1"/>
    <property type="molecule type" value="Genomic_DNA"/>
</dbReference>
<comment type="similarity">
    <text evidence="2">Belongs to the UPF0173 family.</text>
</comment>
<sequence>MQLTWFGHSAFRLDLPGASVLIDPFFTGNPAFEGDVAAAGKGVSHIVITHGHGDHVGDTLAIAAANDATVITNYDLCMHLASKGLKTFQPMNTGGTVDLGAFSVTLVRADHSAGMGEAGVAVPVGNANGAIIKAPGEKTLWHMGDTDIFSDMALLAEIHGVEACICPIGDRFTMGARTAALAMTRFVKPKLAIPCHYGSFPIIAQDAAVFVEGLKGSGIKALVPEKGKAVTV</sequence>
<dbReference type="CDD" id="cd06262">
    <property type="entry name" value="metallo-hydrolase-like_MBL-fold"/>
    <property type="match status" value="1"/>
</dbReference>
<dbReference type="GO" id="GO:0016787">
    <property type="term" value="F:hydrolase activity"/>
    <property type="evidence" value="ECO:0007669"/>
    <property type="project" value="UniProtKB-UniRule"/>
</dbReference>
<keyword evidence="5" id="KW-1185">Reference proteome</keyword>
<dbReference type="NCBIfam" id="NF001911">
    <property type="entry name" value="PRK00685.1"/>
    <property type="match status" value="1"/>
</dbReference>
<dbReference type="Proteomes" id="UP000199664">
    <property type="component" value="Unassembled WGS sequence"/>
</dbReference>
<dbReference type="InterPro" id="IPR050114">
    <property type="entry name" value="UPF0173_UPF0282_UlaG_hydrolase"/>
</dbReference>
<feature type="domain" description="Metallo-beta-lactamase" evidence="3">
    <location>
        <begin position="7"/>
        <end position="196"/>
    </location>
</feature>
<dbReference type="AlphaFoldDB" id="A0A1H7GP85"/>
<dbReference type="InterPro" id="IPR001279">
    <property type="entry name" value="Metallo-B-lactamas"/>
</dbReference>
<dbReference type="PANTHER" id="PTHR43546">
    <property type="entry name" value="UPF0173 METAL-DEPENDENT HYDROLASE MJ1163-RELATED"/>
    <property type="match status" value="1"/>
</dbReference>
<dbReference type="Gene3D" id="3.60.15.10">
    <property type="entry name" value="Ribonuclease Z/Hydroxyacylglutathione hydrolase-like"/>
    <property type="match status" value="1"/>
</dbReference>
<organism evidence="4 5">
    <name type="scientific">Bosea lupini</name>
    <dbReference type="NCBI Taxonomy" id="1036779"/>
    <lineage>
        <taxon>Bacteria</taxon>
        <taxon>Pseudomonadati</taxon>
        <taxon>Pseudomonadota</taxon>
        <taxon>Alphaproteobacteria</taxon>
        <taxon>Hyphomicrobiales</taxon>
        <taxon>Boseaceae</taxon>
        <taxon>Bosea</taxon>
    </lineage>
</organism>
<evidence type="ECO:0000256" key="1">
    <source>
        <dbReference type="ARBA" id="ARBA00022801"/>
    </source>
</evidence>
<dbReference type="InterPro" id="IPR036866">
    <property type="entry name" value="RibonucZ/Hydroxyglut_hydro"/>
</dbReference>
<evidence type="ECO:0000313" key="5">
    <source>
        <dbReference type="Proteomes" id="UP000199664"/>
    </source>
</evidence>
<dbReference type="STRING" id="1036779.SAMN04515666_101390"/>
<dbReference type="Pfam" id="PF13483">
    <property type="entry name" value="Lactamase_B_3"/>
    <property type="match status" value="1"/>
</dbReference>